<evidence type="ECO:0000313" key="2">
    <source>
        <dbReference type="EMBL" id="KAK7410850.1"/>
    </source>
</evidence>
<reference evidence="2 3" key="1">
    <citation type="submission" date="2024-01" db="EMBL/GenBank/DDBJ databases">
        <title>The genomes of 5 underutilized Papilionoideae crops provide insights into root nodulation and disease resistanc.</title>
        <authorList>
            <person name="Jiang F."/>
        </authorList>
    </citation>
    <scope>NUCLEOTIDE SEQUENCE [LARGE SCALE GENOMIC DNA]</scope>
    <source>
        <strain evidence="2">DUOXIRENSHENG_FW03</strain>
        <tissue evidence="2">Leaves</tissue>
    </source>
</reference>
<dbReference type="Proteomes" id="UP001386955">
    <property type="component" value="Unassembled WGS sequence"/>
</dbReference>
<keyword evidence="3" id="KW-1185">Reference proteome</keyword>
<gene>
    <name evidence="2" type="ORF">VNO78_02003</name>
</gene>
<proteinExistence type="predicted"/>
<comment type="caution">
    <text evidence="2">The sequence shown here is derived from an EMBL/GenBank/DDBJ whole genome shotgun (WGS) entry which is preliminary data.</text>
</comment>
<name>A0AAN9XUJ5_PSOTE</name>
<protein>
    <submittedName>
        <fullName evidence="2">Uncharacterized protein</fullName>
    </submittedName>
</protein>
<sequence>MCPSSGHVLACGCSFSNIVEGVESPTWGLRIKDSCGSHIPSHSYQNDTRRVSDTWANGPSGSVGKLTLQRRLCDTMPSLSGPSSIDP</sequence>
<feature type="region of interest" description="Disordered" evidence="1">
    <location>
        <begin position="42"/>
        <end position="62"/>
    </location>
</feature>
<dbReference type="EMBL" id="JAYMYS010000001">
    <property type="protein sequence ID" value="KAK7410850.1"/>
    <property type="molecule type" value="Genomic_DNA"/>
</dbReference>
<organism evidence="2 3">
    <name type="scientific">Psophocarpus tetragonolobus</name>
    <name type="common">Winged bean</name>
    <name type="synonym">Dolichos tetragonolobus</name>
    <dbReference type="NCBI Taxonomy" id="3891"/>
    <lineage>
        <taxon>Eukaryota</taxon>
        <taxon>Viridiplantae</taxon>
        <taxon>Streptophyta</taxon>
        <taxon>Embryophyta</taxon>
        <taxon>Tracheophyta</taxon>
        <taxon>Spermatophyta</taxon>
        <taxon>Magnoliopsida</taxon>
        <taxon>eudicotyledons</taxon>
        <taxon>Gunneridae</taxon>
        <taxon>Pentapetalae</taxon>
        <taxon>rosids</taxon>
        <taxon>fabids</taxon>
        <taxon>Fabales</taxon>
        <taxon>Fabaceae</taxon>
        <taxon>Papilionoideae</taxon>
        <taxon>50 kb inversion clade</taxon>
        <taxon>NPAAA clade</taxon>
        <taxon>indigoferoid/millettioid clade</taxon>
        <taxon>Phaseoleae</taxon>
        <taxon>Psophocarpus</taxon>
    </lineage>
</organism>
<evidence type="ECO:0000313" key="3">
    <source>
        <dbReference type="Proteomes" id="UP001386955"/>
    </source>
</evidence>
<dbReference type="AlphaFoldDB" id="A0AAN9XUJ5"/>
<accession>A0AAN9XUJ5</accession>
<evidence type="ECO:0000256" key="1">
    <source>
        <dbReference type="SAM" id="MobiDB-lite"/>
    </source>
</evidence>